<sequence>MTQSDWWIWKYIGERDLLNNIGLKLSSEQIDNFLNSFMEIFNNDWYNSIPEDQREGILNRSFRFYSGSYSLTWIIRLSECLLNLREVNGFNNEIVTRLRDKKQFQSVAIELDYSSCFKQAGMNLELQPSLNSVKGDGKVNINKKPIFFEIISQNSEEFQRKEIKYSNEIWDFLKNKFGSREIYIRFKKREIDAKIKIDKLYKILESINPPFDSDDDDLEIHIANKNGGSTIEGSIMNREKNLRTWVKRVLKKYKQLPSDEGGIIIANSSRMWDPRDIDVVLNTSWRETKEGQKNRIAGILFCVRQMLGVPSITGGRISYISPIIIINKYSKFDYNEELKDIASAISRFPNWL</sequence>
<name>A0A0F9M6C2_9ZZZZ</name>
<dbReference type="EMBL" id="LAZR01006089">
    <property type="protein sequence ID" value="KKM94831.1"/>
    <property type="molecule type" value="Genomic_DNA"/>
</dbReference>
<accession>A0A0F9M6C2</accession>
<reference evidence="1" key="1">
    <citation type="journal article" date="2015" name="Nature">
        <title>Complex archaea that bridge the gap between prokaryotes and eukaryotes.</title>
        <authorList>
            <person name="Spang A."/>
            <person name="Saw J.H."/>
            <person name="Jorgensen S.L."/>
            <person name="Zaremba-Niedzwiedzka K."/>
            <person name="Martijn J."/>
            <person name="Lind A.E."/>
            <person name="van Eijk R."/>
            <person name="Schleper C."/>
            <person name="Guy L."/>
            <person name="Ettema T.J."/>
        </authorList>
    </citation>
    <scope>NUCLEOTIDE SEQUENCE</scope>
</reference>
<organism evidence="1">
    <name type="scientific">marine sediment metagenome</name>
    <dbReference type="NCBI Taxonomy" id="412755"/>
    <lineage>
        <taxon>unclassified sequences</taxon>
        <taxon>metagenomes</taxon>
        <taxon>ecological metagenomes</taxon>
    </lineage>
</organism>
<protein>
    <submittedName>
        <fullName evidence="1">Uncharacterized protein</fullName>
    </submittedName>
</protein>
<proteinExistence type="predicted"/>
<evidence type="ECO:0000313" key="1">
    <source>
        <dbReference type="EMBL" id="KKM94831.1"/>
    </source>
</evidence>
<gene>
    <name evidence="1" type="ORF">LCGC14_1194340</name>
</gene>
<dbReference type="AlphaFoldDB" id="A0A0F9M6C2"/>
<comment type="caution">
    <text evidence="1">The sequence shown here is derived from an EMBL/GenBank/DDBJ whole genome shotgun (WGS) entry which is preliminary data.</text>
</comment>